<evidence type="ECO:0000313" key="1">
    <source>
        <dbReference type="EMBL" id="KAI9271855.1"/>
    </source>
</evidence>
<sequence>MDAAFAYPSYKDIKTTTKQYRKENHTLRTDAVNGTKILKACRPNLEVDLILWIPMTNKERSRCIR</sequence>
<dbReference type="EMBL" id="JAIXMP010000006">
    <property type="protein sequence ID" value="KAI9271855.1"/>
    <property type="molecule type" value="Genomic_DNA"/>
</dbReference>
<name>A0AAD5PIU9_9FUNG</name>
<accession>A0AAD5PIU9</accession>
<evidence type="ECO:0000313" key="2">
    <source>
        <dbReference type="Proteomes" id="UP001209540"/>
    </source>
</evidence>
<organism evidence="1 2">
    <name type="scientific">Phascolomyces articulosus</name>
    <dbReference type="NCBI Taxonomy" id="60185"/>
    <lineage>
        <taxon>Eukaryota</taxon>
        <taxon>Fungi</taxon>
        <taxon>Fungi incertae sedis</taxon>
        <taxon>Mucoromycota</taxon>
        <taxon>Mucoromycotina</taxon>
        <taxon>Mucoromycetes</taxon>
        <taxon>Mucorales</taxon>
        <taxon>Lichtheimiaceae</taxon>
        <taxon>Phascolomyces</taxon>
    </lineage>
</organism>
<proteinExistence type="predicted"/>
<dbReference type="AlphaFoldDB" id="A0AAD5PIU9"/>
<reference evidence="1" key="1">
    <citation type="journal article" date="2022" name="IScience">
        <title>Evolution of zygomycete secretomes and the origins of terrestrial fungal ecologies.</title>
        <authorList>
            <person name="Chang Y."/>
            <person name="Wang Y."/>
            <person name="Mondo S."/>
            <person name="Ahrendt S."/>
            <person name="Andreopoulos W."/>
            <person name="Barry K."/>
            <person name="Beard J."/>
            <person name="Benny G.L."/>
            <person name="Blankenship S."/>
            <person name="Bonito G."/>
            <person name="Cuomo C."/>
            <person name="Desiro A."/>
            <person name="Gervers K.A."/>
            <person name="Hundley H."/>
            <person name="Kuo A."/>
            <person name="LaButti K."/>
            <person name="Lang B.F."/>
            <person name="Lipzen A."/>
            <person name="O'Donnell K."/>
            <person name="Pangilinan J."/>
            <person name="Reynolds N."/>
            <person name="Sandor L."/>
            <person name="Smith M.E."/>
            <person name="Tsang A."/>
            <person name="Grigoriev I.V."/>
            <person name="Stajich J.E."/>
            <person name="Spatafora J.W."/>
        </authorList>
    </citation>
    <scope>NUCLEOTIDE SEQUENCE</scope>
    <source>
        <strain evidence="1">RSA 2281</strain>
    </source>
</reference>
<keyword evidence="2" id="KW-1185">Reference proteome</keyword>
<reference evidence="1" key="2">
    <citation type="submission" date="2023-02" db="EMBL/GenBank/DDBJ databases">
        <authorList>
            <consortium name="DOE Joint Genome Institute"/>
            <person name="Mondo S.J."/>
            <person name="Chang Y."/>
            <person name="Wang Y."/>
            <person name="Ahrendt S."/>
            <person name="Andreopoulos W."/>
            <person name="Barry K."/>
            <person name="Beard J."/>
            <person name="Benny G.L."/>
            <person name="Blankenship S."/>
            <person name="Bonito G."/>
            <person name="Cuomo C."/>
            <person name="Desiro A."/>
            <person name="Gervers K.A."/>
            <person name="Hundley H."/>
            <person name="Kuo A."/>
            <person name="LaButti K."/>
            <person name="Lang B.F."/>
            <person name="Lipzen A."/>
            <person name="O'Donnell K."/>
            <person name="Pangilinan J."/>
            <person name="Reynolds N."/>
            <person name="Sandor L."/>
            <person name="Smith M.W."/>
            <person name="Tsang A."/>
            <person name="Grigoriev I.V."/>
            <person name="Stajich J.E."/>
            <person name="Spatafora J.W."/>
        </authorList>
    </citation>
    <scope>NUCLEOTIDE SEQUENCE</scope>
    <source>
        <strain evidence="1">RSA 2281</strain>
    </source>
</reference>
<protein>
    <submittedName>
        <fullName evidence="1">Uncharacterized protein</fullName>
    </submittedName>
</protein>
<comment type="caution">
    <text evidence="1">The sequence shown here is derived from an EMBL/GenBank/DDBJ whole genome shotgun (WGS) entry which is preliminary data.</text>
</comment>
<dbReference type="Proteomes" id="UP001209540">
    <property type="component" value="Unassembled WGS sequence"/>
</dbReference>
<gene>
    <name evidence="1" type="ORF">BDA99DRAFT_595092</name>
</gene>